<dbReference type="GO" id="GO:0051017">
    <property type="term" value="P:actin filament bundle assembly"/>
    <property type="evidence" value="ECO:0007669"/>
    <property type="project" value="TreeGrafter"/>
</dbReference>
<dbReference type="GO" id="GO:0005938">
    <property type="term" value="C:cell cortex"/>
    <property type="evidence" value="ECO:0007669"/>
    <property type="project" value="UniProtKB-ARBA"/>
</dbReference>
<accession>A0A1G4ITD9</accession>
<dbReference type="InterPro" id="IPR051661">
    <property type="entry name" value="Actin_filament_regulator"/>
</dbReference>
<dbReference type="Proteomes" id="UP000191024">
    <property type="component" value="Chromosome B"/>
</dbReference>
<dbReference type="Pfam" id="PF02181">
    <property type="entry name" value="FH2"/>
    <property type="match status" value="1"/>
</dbReference>
<dbReference type="GO" id="GO:0015629">
    <property type="term" value="C:actin cytoskeleton"/>
    <property type="evidence" value="ECO:0007669"/>
    <property type="project" value="UniProtKB-ARBA"/>
</dbReference>
<dbReference type="PROSITE" id="PS51444">
    <property type="entry name" value="FH2"/>
    <property type="match status" value="1"/>
</dbReference>
<dbReference type="SMART" id="SM01140">
    <property type="entry name" value="Drf_GBD"/>
    <property type="match status" value="1"/>
</dbReference>
<dbReference type="GO" id="GO:0051016">
    <property type="term" value="P:barbed-end actin filament capping"/>
    <property type="evidence" value="ECO:0007669"/>
    <property type="project" value="TreeGrafter"/>
</dbReference>
<proteinExistence type="predicted"/>
<dbReference type="InterPro" id="IPR010473">
    <property type="entry name" value="GTPase-bd"/>
</dbReference>
<dbReference type="InterPro" id="IPR015425">
    <property type="entry name" value="FH2_Formin"/>
</dbReference>
<dbReference type="EMBL" id="LT598464">
    <property type="protein sequence ID" value="SCU79961.1"/>
    <property type="molecule type" value="Genomic_DNA"/>
</dbReference>
<dbReference type="STRING" id="1230905.A0A1G4ITD9"/>
<dbReference type="InterPro" id="IPR010472">
    <property type="entry name" value="FH3_dom"/>
</dbReference>
<dbReference type="InterPro" id="IPR014768">
    <property type="entry name" value="GBD/FH3_dom"/>
</dbReference>
<evidence type="ECO:0000259" key="4">
    <source>
        <dbReference type="PROSITE" id="PS51444"/>
    </source>
</evidence>
<dbReference type="GO" id="GO:0032153">
    <property type="term" value="C:cell division site"/>
    <property type="evidence" value="ECO:0007669"/>
    <property type="project" value="TreeGrafter"/>
</dbReference>
<feature type="compositionally biased region" description="Pro residues" evidence="2">
    <location>
        <begin position="750"/>
        <end position="759"/>
    </location>
</feature>
<dbReference type="GO" id="GO:0003779">
    <property type="term" value="F:actin binding"/>
    <property type="evidence" value="ECO:0007669"/>
    <property type="project" value="InterPro"/>
</dbReference>
<organism evidence="5 6">
    <name type="scientific">Lachancea mirantina</name>
    <dbReference type="NCBI Taxonomy" id="1230905"/>
    <lineage>
        <taxon>Eukaryota</taxon>
        <taxon>Fungi</taxon>
        <taxon>Dikarya</taxon>
        <taxon>Ascomycota</taxon>
        <taxon>Saccharomycotina</taxon>
        <taxon>Saccharomycetes</taxon>
        <taxon>Saccharomycetales</taxon>
        <taxon>Saccharomycetaceae</taxon>
        <taxon>Lachancea</taxon>
    </lineage>
</organism>
<feature type="coiled-coil region" evidence="1">
    <location>
        <begin position="1149"/>
        <end position="1181"/>
    </location>
</feature>
<feature type="region of interest" description="Disordered" evidence="2">
    <location>
        <begin position="697"/>
        <end position="773"/>
    </location>
</feature>
<dbReference type="InterPro" id="IPR011989">
    <property type="entry name" value="ARM-like"/>
</dbReference>
<dbReference type="PANTHER" id="PTHR47102">
    <property type="entry name" value="PROTEIN BNI1"/>
    <property type="match status" value="1"/>
</dbReference>
<dbReference type="Gene3D" id="6.10.30.50">
    <property type="match status" value="1"/>
</dbReference>
<dbReference type="OrthoDB" id="1104827at2759"/>
<evidence type="ECO:0000259" key="3">
    <source>
        <dbReference type="PROSITE" id="PS51232"/>
    </source>
</evidence>
<dbReference type="Pfam" id="PF06367">
    <property type="entry name" value="Drf_FH3"/>
    <property type="match status" value="1"/>
</dbReference>
<feature type="domain" description="FH2" evidence="4">
    <location>
        <begin position="770"/>
        <end position="1181"/>
    </location>
</feature>
<evidence type="ECO:0000313" key="5">
    <source>
        <dbReference type="EMBL" id="SCU79961.1"/>
    </source>
</evidence>
<evidence type="ECO:0000256" key="1">
    <source>
        <dbReference type="SAM" id="Coils"/>
    </source>
</evidence>
<dbReference type="Gene3D" id="1.25.10.10">
    <property type="entry name" value="Leucine-rich Repeat Variant"/>
    <property type="match status" value="1"/>
</dbReference>
<gene>
    <name evidence="5" type="ORF">LAMI_0B00298G</name>
</gene>
<feature type="compositionally biased region" description="Basic and acidic residues" evidence="2">
    <location>
        <begin position="706"/>
        <end position="716"/>
    </location>
</feature>
<dbReference type="PROSITE" id="PS51232">
    <property type="entry name" value="GBD_FH3"/>
    <property type="match status" value="1"/>
</dbReference>
<dbReference type="GO" id="GO:0031267">
    <property type="term" value="F:small GTPase binding"/>
    <property type="evidence" value="ECO:0007669"/>
    <property type="project" value="InterPro"/>
</dbReference>
<protein>
    <submittedName>
        <fullName evidence="5">LAMI_0B00298g1_1</fullName>
    </submittedName>
</protein>
<keyword evidence="6" id="KW-1185">Reference proteome</keyword>
<feature type="region of interest" description="Disordered" evidence="2">
    <location>
        <begin position="606"/>
        <end position="629"/>
    </location>
</feature>
<evidence type="ECO:0000256" key="2">
    <source>
        <dbReference type="SAM" id="MobiDB-lite"/>
    </source>
</evidence>
<reference evidence="5 6" key="1">
    <citation type="submission" date="2016-03" db="EMBL/GenBank/DDBJ databases">
        <authorList>
            <person name="Devillers H."/>
        </authorList>
    </citation>
    <scope>NUCLEOTIDE SEQUENCE [LARGE SCALE GENOMIC DNA]</scope>
    <source>
        <strain evidence="5">CBS 11717</strain>
    </source>
</reference>
<feature type="compositionally biased region" description="Basic and acidic residues" evidence="2">
    <location>
        <begin position="1231"/>
        <end position="1250"/>
    </location>
</feature>
<keyword evidence="1" id="KW-0175">Coiled coil</keyword>
<dbReference type="InterPro" id="IPR016024">
    <property type="entry name" value="ARM-type_fold"/>
</dbReference>
<dbReference type="GO" id="GO:0043332">
    <property type="term" value="C:mating projection tip"/>
    <property type="evidence" value="ECO:0007669"/>
    <property type="project" value="TreeGrafter"/>
</dbReference>
<dbReference type="Gene3D" id="1.20.58.2220">
    <property type="entry name" value="Formin, FH2 domain"/>
    <property type="match status" value="1"/>
</dbReference>
<dbReference type="GO" id="GO:1903475">
    <property type="term" value="P:mitotic actomyosin contractile ring assembly"/>
    <property type="evidence" value="ECO:0007669"/>
    <property type="project" value="TreeGrafter"/>
</dbReference>
<dbReference type="InterPro" id="IPR042201">
    <property type="entry name" value="FH2_Formin_sf"/>
</dbReference>
<evidence type="ECO:0000313" key="6">
    <source>
        <dbReference type="Proteomes" id="UP000191024"/>
    </source>
</evidence>
<sequence>MSGLYHGREKWIEPHDYGKRSFSLDGGILPPKGKSVADAKDYDFVTQGLQLVGKGLHKQNSLNTKEFPYSGSGKNFSTTDIQFYGESSNRARGDHLDALDKQLSSSFNPGVMPAEEIIEYHFNRVLASNKFFWGNMPKGWQNMAPARKWQFVCRERISTESEKKGAKANSVRDQDHQTFNFIKCKLQSSKKASHALHELERLLRRKSFSMFFLAQQGVEFLSEICGSVDSEDFYVFLTCIKTLMNYEEGRLRTLKSGPLMQLLCSMLTRSNINVKAALLCGEILLVLTYNDIDGKNAVVAQLDSEYCEWFSSIDKILTTPVEQLGFEKHVIITKPQQILRNYCTTCLFLINSIVQASASAQERYRLLKRFKEHEIHKIFSKMKQLDCGLINDEIAKYRGCEHECALQVNEEKMVCPDIPYADSLSTLIAETRNTALEYSVGQVIRVMSELVLTRTFSDSFKLFTLFHSILDYLKESNYGDETNDSNAVFRMSLTHIMDNLQSDEIARRAMNDLNVCHKKIELLEKQLKSKHQGIGPSAEKLVEETVQLRENLRKKEVELKIQGERLDVLTKQRRIEKKSYEQAFAHNIAKEPKRANSFTLFSMLKNKSPNQDTDQRLKRHHSLSRSARTTSLVNTINSEPEDEKYREAGQENVHDMRLVHAKKTSVGEGVLHTLGISPFGYPPEEALLTVIGGKETLNSDSSLKSESVKDPKKIDPTRAPPPPPLPPNLKNARAQPKDPLPKSDIFPRISAPPPPPPLPRMAQDNPLLDTSGKRPVVRKLKQIHWDKIDNVSDTIWNQSRDKSQLVARRLQESGVFDEINDLFKLNDGKVSKTLSRKAKEKTVNNLLPRDLAHQFGINLHMYSGLSVEGFVLKVLCCDHDIIKNQSLMEFFSKDDLINIPTNVKKVFQPYQAGQARAGESEGLERFDRIFLELCINLEPYWSARSQCLLTLTTYERDYYDLIYKLQKIDDAVTLIRNSNSFRQALHVIVEIGNHMNYKQASGIRLGSLPKLAYVKTNKDSNVSFLHVIERILRTKCEGTYDFIAELSKVSDLKNLLVVQVEAGCQEYLERLNRVHACMSEGVLSKPEIFHPEDRFLEVAKPKAAIARRKATLLRDQSILTKRDFDHVMKLYGEDPGDSESRNSFFGHFIEFLTMLKKAARENIEEEEISRLYEQRKRLLDERQASAEDVTAKPNDTKEEEDTVDVLLKKLRKVGEDSLESGRNRRNSRQNNRQESEIENLMDKKDNDKLLSRTQSMLTTTQKI</sequence>
<dbReference type="AlphaFoldDB" id="A0A1G4ITD9"/>
<dbReference type="SUPFAM" id="SSF101447">
    <property type="entry name" value="Formin homology 2 domain (FH2 domain)"/>
    <property type="match status" value="1"/>
</dbReference>
<dbReference type="PANTHER" id="PTHR47102:SF1">
    <property type="entry name" value="BNI1-RELATED PROTEIN 1"/>
    <property type="match status" value="1"/>
</dbReference>
<feature type="compositionally biased region" description="Pro residues" evidence="2">
    <location>
        <begin position="718"/>
        <end position="727"/>
    </location>
</feature>
<feature type="region of interest" description="Disordered" evidence="2">
    <location>
        <begin position="1184"/>
        <end position="1203"/>
    </location>
</feature>
<feature type="coiled-coil region" evidence="1">
    <location>
        <begin position="506"/>
        <end position="558"/>
    </location>
</feature>
<dbReference type="SUPFAM" id="SSF48371">
    <property type="entry name" value="ARM repeat"/>
    <property type="match status" value="1"/>
</dbReference>
<name>A0A1G4ITD9_9SACH</name>
<feature type="domain" description="GBD/FH3" evidence="3">
    <location>
        <begin position="110"/>
        <end position="481"/>
    </location>
</feature>
<dbReference type="SMART" id="SM00498">
    <property type="entry name" value="FH2"/>
    <property type="match status" value="1"/>
</dbReference>
<dbReference type="GO" id="GO:0005935">
    <property type="term" value="C:cellular bud neck"/>
    <property type="evidence" value="ECO:0007669"/>
    <property type="project" value="TreeGrafter"/>
</dbReference>
<feature type="region of interest" description="Disordered" evidence="2">
    <location>
        <begin position="1216"/>
        <end position="1263"/>
    </location>
</feature>
<feature type="compositionally biased region" description="Polar residues" evidence="2">
    <location>
        <begin position="1251"/>
        <end position="1263"/>
    </location>
</feature>